<feature type="compositionally biased region" description="Basic and acidic residues" evidence="1">
    <location>
        <begin position="182"/>
        <end position="195"/>
    </location>
</feature>
<evidence type="ECO:0000313" key="3">
    <source>
        <dbReference type="Proteomes" id="UP000192596"/>
    </source>
</evidence>
<keyword evidence="3" id="KW-1185">Reference proteome</keyword>
<organism evidence="2 3">
    <name type="scientific">Cryoendolithus antarcticus</name>
    <dbReference type="NCBI Taxonomy" id="1507870"/>
    <lineage>
        <taxon>Eukaryota</taxon>
        <taxon>Fungi</taxon>
        <taxon>Dikarya</taxon>
        <taxon>Ascomycota</taxon>
        <taxon>Pezizomycotina</taxon>
        <taxon>Dothideomycetes</taxon>
        <taxon>Dothideomycetidae</taxon>
        <taxon>Cladosporiales</taxon>
        <taxon>Cladosporiaceae</taxon>
        <taxon>Cryoendolithus</taxon>
    </lineage>
</organism>
<feature type="region of interest" description="Disordered" evidence="1">
    <location>
        <begin position="160"/>
        <end position="282"/>
    </location>
</feature>
<reference evidence="3" key="1">
    <citation type="submission" date="2017-03" db="EMBL/GenBank/DDBJ databases">
        <title>Genomes of endolithic fungi from Antarctica.</title>
        <authorList>
            <person name="Coleine C."/>
            <person name="Masonjones S."/>
            <person name="Stajich J.E."/>
        </authorList>
    </citation>
    <scope>NUCLEOTIDE SEQUENCE [LARGE SCALE GENOMIC DNA]</scope>
    <source>
        <strain evidence="3">CCFEE 5527</strain>
    </source>
</reference>
<feature type="compositionally biased region" description="Basic and acidic residues" evidence="1">
    <location>
        <begin position="230"/>
        <end position="250"/>
    </location>
</feature>
<sequence>MPSFVRHSISPINIPIRLGRPTSTAPLDPSTPPSPKVRFASPANGGPITAVSRPTTPTEAWSLYHFESHAQGCPSCTNPYAKYLARQSLCPTGLALARDVALHVLSRDGTVYSTRKDDHRLVRVEVPCTHVQTRSLLKALERRARGKGVISYDRTYPVSPRRQAAEEERRVPVVVETARTPRKSENKTERYEVREGAVSALSREEDGLPSRARRRETEERTQRGSLYESDVSRPRKEYRVEVREPEDVERRRHRGRGMPRDADREREKEREREGRRRKREER</sequence>
<gene>
    <name evidence="2" type="ORF">B0A48_10639</name>
</gene>
<evidence type="ECO:0000256" key="1">
    <source>
        <dbReference type="SAM" id="MobiDB-lite"/>
    </source>
</evidence>
<accession>A0A1V8SXV7</accession>
<dbReference type="InParanoid" id="A0A1V8SXV7"/>
<protein>
    <submittedName>
        <fullName evidence="2">Uncharacterized protein</fullName>
    </submittedName>
</protein>
<comment type="caution">
    <text evidence="2">The sequence shown here is derived from an EMBL/GenBank/DDBJ whole genome shotgun (WGS) entry which is preliminary data.</text>
</comment>
<feature type="compositionally biased region" description="Basic and acidic residues" evidence="1">
    <location>
        <begin position="258"/>
        <end position="282"/>
    </location>
</feature>
<dbReference type="OrthoDB" id="5387413at2759"/>
<evidence type="ECO:0000313" key="2">
    <source>
        <dbReference type="EMBL" id="OQO03996.1"/>
    </source>
</evidence>
<feature type="region of interest" description="Disordered" evidence="1">
    <location>
        <begin position="15"/>
        <end position="51"/>
    </location>
</feature>
<dbReference type="EMBL" id="NAJO01000023">
    <property type="protein sequence ID" value="OQO03996.1"/>
    <property type="molecule type" value="Genomic_DNA"/>
</dbReference>
<name>A0A1V8SXV7_9PEZI</name>
<proteinExistence type="predicted"/>
<dbReference type="AlphaFoldDB" id="A0A1V8SXV7"/>
<dbReference type="Proteomes" id="UP000192596">
    <property type="component" value="Unassembled WGS sequence"/>
</dbReference>